<dbReference type="Proteomes" id="UP000185427">
    <property type="component" value="Chromosome"/>
</dbReference>
<evidence type="ECO:0000313" key="4">
    <source>
        <dbReference type="Proteomes" id="UP000185427"/>
    </source>
</evidence>
<dbReference type="Pfam" id="PF00795">
    <property type="entry name" value="CN_hydrolase"/>
    <property type="match status" value="1"/>
</dbReference>
<gene>
    <name evidence="3" type="ORF">BUW47_03380</name>
</gene>
<protein>
    <submittedName>
        <fullName evidence="3">Carbon-nitrogen hydrolase</fullName>
    </submittedName>
</protein>
<dbReference type="RefSeq" id="WP_075667241.1">
    <property type="nucleotide sequence ID" value="NZ_CP019030.1"/>
</dbReference>
<dbReference type="OrthoDB" id="9811121at2"/>
<dbReference type="SUPFAM" id="SSF56317">
    <property type="entry name" value="Carbon-nitrogen hydrolase"/>
    <property type="match status" value="1"/>
</dbReference>
<dbReference type="PANTHER" id="PTHR23088:SF27">
    <property type="entry name" value="DEAMINATED GLUTATHIONE AMIDASE"/>
    <property type="match status" value="1"/>
</dbReference>
<evidence type="ECO:0000259" key="2">
    <source>
        <dbReference type="PROSITE" id="PS50263"/>
    </source>
</evidence>
<proteinExistence type="inferred from homology"/>
<dbReference type="InterPro" id="IPR003010">
    <property type="entry name" value="C-N_Hydrolase"/>
</dbReference>
<dbReference type="PROSITE" id="PS50263">
    <property type="entry name" value="CN_HYDROLASE"/>
    <property type="match status" value="1"/>
</dbReference>
<dbReference type="CDD" id="cd07583">
    <property type="entry name" value="nitrilase_5"/>
    <property type="match status" value="1"/>
</dbReference>
<keyword evidence="3" id="KW-0378">Hydrolase</keyword>
<sequence>MRVAIDQLDVALARPDQNFAQVAADVKEAAKAGADVIVIPEMWNTGYALDQLGDLADLDGQRTKQTLARLARDNQINIVGGSVAIKRWKRFYNTTYVYDRTGQLVGNYDKVHLFGLMNEGEFISAGHAPNRFALDGVKAASAICYDLRFPEWLRTISKGGSQILFLPAQWPVQRIDQWRILLQARAIENQCFVVAVNRVGDDAANHFGGNSMVIDPLGKVLFGAGEEQGLFYVDIDPAEALAIRGPIPVFNDRRPDLYE</sequence>
<organism evidence="3 4">
    <name type="scientific">Limosilactobacillus fermentum</name>
    <name type="common">Lactobacillus fermentum</name>
    <dbReference type="NCBI Taxonomy" id="1613"/>
    <lineage>
        <taxon>Bacteria</taxon>
        <taxon>Bacillati</taxon>
        <taxon>Bacillota</taxon>
        <taxon>Bacilli</taxon>
        <taxon>Lactobacillales</taxon>
        <taxon>Lactobacillaceae</taxon>
        <taxon>Limosilactobacillus</taxon>
    </lineage>
</organism>
<accession>A0A1L7GU95</accession>
<name>A0A1L7GU95_LIMFE</name>
<dbReference type="InterPro" id="IPR001110">
    <property type="entry name" value="UPF0012_CS"/>
</dbReference>
<dbReference type="EMBL" id="CP019030">
    <property type="protein sequence ID" value="APU45542.1"/>
    <property type="molecule type" value="Genomic_DNA"/>
</dbReference>
<dbReference type="PROSITE" id="PS01227">
    <property type="entry name" value="UPF0012"/>
    <property type="match status" value="1"/>
</dbReference>
<dbReference type="PANTHER" id="PTHR23088">
    <property type="entry name" value="NITRILASE-RELATED"/>
    <property type="match status" value="1"/>
</dbReference>
<dbReference type="InterPro" id="IPR036526">
    <property type="entry name" value="C-N_Hydrolase_sf"/>
</dbReference>
<dbReference type="Gene3D" id="3.60.110.10">
    <property type="entry name" value="Carbon-nitrogen hydrolase"/>
    <property type="match status" value="1"/>
</dbReference>
<dbReference type="GO" id="GO:0016787">
    <property type="term" value="F:hydrolase activity"/>
    <property type="evidence" value="ECO:0007669"/>
    <property type="project" value="UniProtKB-KW"/>
</dbReference>
<feature type="domain" description="CN hydrolase" evidence="2">
    <location>
        <begin position="1"/>
        <end position="237"/>
    </location>
</feature>
<evidence type="ECO:0000313" key="3">
    <source>
        <dbReference type="EMBL" id="APU45542.1"/>
    </source>
</evidence>
<dbReference type="AlphaFoldDB" id="A0A1L7GU95"/>
<evidence type="ECO:0000256" key="1">
    <source>
        <dbReference type="ARBA" id="ARBA00010613"/>
    </source>
</evidence>
<reference evidence="3 4" key="1">
    <citation type="submission" date="2016-12" db="EMBL/GenBank/DDBJ databases">
        <title>Complete Genome Sequence of Lactobacillus fermentum Strain SNUV175, a Probiotic for Treatment of Bacterial Vaginosis.</title>
        <authorList>
            <person name="Lee S."/>
            <person name="You H.J."/>
            <person name="Kwon B."/>
            <person name="Ko G."/>
        </authorList>
    </citation>
    <scope>NUCLEOTIDE SEQUENCE [LARGE SCALE GENOMIC DNA]</scope>
    <source>
        <strain evidence="3 4">SNUV175</strain>
    </source>
</reference>
<comment type="similarity">
    <text evidence="1">Belongs to the carbon-nitrogen hydrolase superfamily. NIT1/NIT2 family.</text>
</comment>